<evidence type="ECO:0000259" key="2">
    <source>
        <dbReference type="Pfam" id="PF01656"/>
    </source>
</evidence>
<reference evidence="5" key="2">
    <citation type="submission" date="2012-11" db="EMBL/GenBank/DDBJ databases">
        <authorList>
            <person name="Kuo A."/>
            <person name="Curtis B.A."/>
            <person name="Tanifuji G."/>
            <person name="Burki F."/>
            <person name="Gruber A."/>
            <person name="Irimia M."/>
            <person name="Maruyama S."/>
            <person name="Arias M.C."/>
            <person name="Ball S.G."/>
            <person name="Gile G.H."/>
            <person name="Hirakawa Y."/>
            <person name="Hopkins J.F."/>
            <person name="Rensing S.A."/>
            <person name="Schmutz J."/>
            <person name="Symeonidi A."/>
            <person name="Elias M."/>
            <person name="Eveleigh R.J."/>
            <person name="Herman E.K."/>
            <person name="Klute M.J."/>
            <person name="Nakayama T."/>
            <person name="Obornik M."/>
            <person name="Reyes-Prieto A."/>
            <person name="Armbrust E.V."/>
            <person name="Aves S.J."/>
            <person name="Beiko R.G."/>
            <person name="Coutinho P."/>
            <person name="Dacks J.B."/>
            <person name="Durnford D.G."/>
            <person name="Fast N.M."/>
            <person name="Green B.R."/>
            <person name="Grisdale C."/>
            <person name="Hempe F."/>
            <person name="Henrissat B."/>
            <person name="Hoppner M.P."/>
            <person name="Ishida K.-I."/>
            <person name="Kim E."/>
            <person name="Koreny L."/>
            <person name="Kroth P.G."/>
            <person name="Liu Y."/>
            <person name="Malik S.-B."/>
            <person name="Maier U.G."/>
            <person name="McRose D."/>
            <person name="Mock T."/>
            <person name="Neilson J.A."/>
            <person name="Onodera N.T."/>
            <person name="Poole A.M."/>
            <person name="Pritham E.J."/>
            <person name="Richards T.A."/>
            <person name="Rocap G."/>
            <person name="Roy S.W."/>
            <person name="Sarai C."/>
            <person name="Schaack S."/>
            <person name="Shirato S."/>
            <person name="Slamovits C.H."/>
            <person name="Spencer D.F."/>
            <person name="Suzuki S."/>
            <person name="Worden A.Z."/>
            <person name="Zauner S."/>
            <person name="Barry K."/>
            <person name="Bell C."/>
            <person name="Bharti A.K."/>
            <person name="Crow J.A."/>
            <person name="Grimwood J."/>
            <person name="Kramer R."/>
            <person name="Lindquist E."/>
            <person name="Lucas S."/>
            <person name="Salamov A."/>
            <person name="McFadden G.I."/>
            <person name="Lane C.E."/>
            <person name="Keeling P.J."/>
            <person name="Gray M.W."/>
            <person name="Grigoriev I.V."/>
            <person name="Archibald J.M."/>
        </authorList>
    </citation>
    <scope>NUCLEOTIDE SEQUENCE</scope>
    <source>
        <strain evidence="5">CCMP2712</strain>
    </source>
</reference>
<dbReference type="PaxDb" id="55529-EKX47657"/>
<keyword evidence="5" id="KW-1185">Reference proteome</keyword>
<evidence type="ECO:0000313" key="3">
    <source>
        <dbReference type="EMBL" id="EKX47657.1"/>
    </source>
</evidence>
<gene>
    <name evidence="3" type="ORF">GUITHDRAFT_137416</name>
</gene>
<accession>L1JH45</accession>
<dbReference type="KEGG" id="gtt:GUITHDRAFT_137416"/>
<evidence type="ECO:0000313" key="4">
    <source>
        <dbReference type="EnsemblProtists" id="EKX47657"/>
    </source>
</evidence>
<dbReference type="InterPro" id="IPR027417">
    <property type="entry name" value="P-loop_NTPase"/>
</dbReference>
<evidence type="ECO:0000256" key="1">
    <source>
        <dbReference type="ARBA" id="ARBA00004229"/>
    </source>
</evidence>
<reference evidence="4" key="3">
    <citation type="submission" date="2015-06" db="UniProtKB">
        <authorList>
            <consortium name="EnsemblProtists"/>
        </authorList>
    </citation>
    <scope>IDENTIFICATION</scope>
</reference>
<dbReference type="SUPFAM" id="SSF52540">
    <property type="entry name" value="P-loop containing nucleoside triphosphate hydrolases"/>
    <property type="match status" value="1"/>
</dbReference>
<dbReference type="HOGENOM" id="CLU_503867_0_0_1"/>
<dbReference type="RefSeq" id="XP_005834637.1">
    <property type="nucleotide sequence ID" value="XM_005834580.1"/>
</dbReference>
<dbReference type="Pfam" id="PF01656">
    <property type="entry name" value="CbiA"/>
    <property type="match status" value="1"/>
</dbReference>
<dbReference type="PANTHER" id="PTHR13696">
    <property type="entry name" value="P-LOOP CONTAINING NUCLEOSIDE TRIPHOSPHATE HYDROLASE"/>
    <property type="match status" value="1"/>
</dbReference>
<dbReference type="EnsemblProtists" id="EKX47657">
    <property type="protein sequence ID" value="EKX47657"/>
    <property type="gene ID" value="GUITHDRAFT_137416"/>
</dbReference>
<organism evidence="3">
    <name type="scientific">Guillardia theta (strain CCMP2712)</name>
    <name type="common">Cryptophyte</name>
    <dbReference type="NCBI Taxonomy" id="905079"/>
    <lineage>
        <taxon>Eukaryota</taxon>
        <taxon>Cryptophyceae</taxon>
        <taxon>Pyrenomonadales</taxon>
        <taxon>Geminigeraceae</taxon>
        <taxon>Guillardia</taxon>
    </lineage>
</organism>
<dbReference type="Gene3D" id="3.40.50.300">
    <property type="entry name" value="P-loop containing nucleotide triphosphate hydrolases"/>
    <property type="match status" value="1"/>
</dbReference>
<dbReference type="InterPro" id="IPR050678">
    <property type="entry name" value="DNA_Partitioning_ATPase"/>
</dbReference>
<proteinExistence type="predicted"/>
<dbReference type="GO" id="GO:0009507">
    <property type="term" value="C:chloroplast"/>
    <property type="evidence" value="ECO:0007669"/>
    <property type="project" value="UniProtKB-SubCell"/>
</dbReference>
<protein>
    <recommendedName>
        <fullName evidence="2">CobQ/CobB/MinD/ParA nucleotide binding domain-containing protein</fullName>
    </recommendedName>
</protein>
<dbReference type="InterPro" id="IPR002586">
    <property type="entry name" value="CobQ/CobB/MinD/ParA_Nub-bd_dom"/>
</dbReference>
<name>L1JH45_GUITC</name>
<dbReference type="AlphaFoldDB" id="L1JH45"/>
<evidence type="ECO:0000313" key="5">
    <source>
        <dbReference type="Proteomes" id="UP000011087"/>
    </source>
</evidence>
<dbReference type="OrthoDB" id="10059059at2759"/>
<dbReference type="PANTHER" id="PTHR13696:SF99">
    <property type="entry name" value="COBYRINIC ACID AC-DIAMIDE SYNTHASE"/>
    <property type="match status" value="1"/>
</dbReference>
<dbReference type="Proteomes" id="UP000011087">
    <property type="component" value="Unassembled WGS sequence"/>
</dbReference>
<reference evidence="3 5" key="1">
    <citation type="journal article" date="2012" name="Nature">
        <title>Algal genomes reveal evolutionary mosaicism and the fate of nucleomorphs.</title>
        <authorList>
            <consortium name="DOE Joint Genome Institute"/>
            <person name="Curtis B.A."/>
            <person name="Tanifuji G."/>
            <person name="Burki F."/>
            <person name="Gruber A."/>
            <person name="Irimia M."/>
            <person name="Maruyama S."/>
            <person name="Arias M.C."/>
            <person name="Ball S.G."/>
            <person name="Gile G.H."/>
            <person name="Hirakawa Y."/>
            <person name="Hopkins J.F."/>
            <person name="Kuo A."/>
            <person name="Rensing S.A."/>
            <person name="Schmutz J."/>
            <person name="Symeonidi A."/>
            <person name="Elias M."/>
            <person name="Eveleigh R.J."/>
            <person name="Herman E.K."/>
            <person name="Klute M.J."/>
            <person name="Nakayama T."/>
            <person name="Obornik M."/>
            <person name="Reyes-Prieto A."/>
            <person name="Armbrust E.V."/>
            <person name="Aves S.J."/>
            <person name="Beiko R.G."/>
            <person name="Coutinho P."/>
            <person name="Dacks J.B."/>
            <person name="Durnford D.G."/>
            <person name="Fast N.M."/>
            <person name="Green B.R."/>
            <person name="Grisdale C.J."/>
            <person name="Hempel F."/>
            <person name="Henrissat B."/>
            <person name="Hoppner M.P."/>
            <person name="Ishida K."/>
            <person name="Kim E."/>
            <person name="Koreny L."/>
            <person name="Kroth P.G."/>
            <person name="Liu Y."/>
            <person name="Malik S.B."/>
            <person name="Maier U.G."/>
            <person name="McRose D."/>
            <person name="Mock T."/>
            <person name="Neilson J.A."/>
            <person name="Onodera N.T."/>
            <person name="Poole A.M."/>
            <person name="Pritham E.J."/>
            <person name="Richards T.A."/>
            <person name="Rocap G."/>
            <person name="Roy S.W."/>
            <person name="Sarai C."/>
            <person name="Schaack S."/>
            <person name="Shirato S."/>
            <person name="Slamovits C.H."/>
            <person name="Spencer D.F."/>
            <person name="Suzuki S."/>
            <person name="Worden A.Z."/>
            <person name="Zauner S."/>
            <person name="Barry K."/>
            <person name="Bell C."/>
            <person name="Bharti A.K."/>
            <person name="Crow J.A."/>
            <person name="Grimwood J."/>
            <person name="Kramer R."/>
            <person name="Lindquist E."/>
            <person name="Lucas S."/>
            <person name="Salamov A."/>
            <person name="McFadden G.I."/>
            <person name="Lane C.E."/>
            <person name="Keeling P.J."/>
            <person name="Gray M.W."/>
            <person name="Grigoriev I.V."/>
            <person name="Archibald J.M."/>
        </authorList>
    </citation>
    <scope>NUCLEOTIDE SEQUENCE</scope>
    <source>
        <strain evidence="3 5">CCMP2712</strain>
    </source>
</reference>
<sequence>MATPPGSKHERKIDNEQDLKDTMDREINLDIADSLLQTLRKQEDGPAKPLVLSSYNNKGGVLKTTTCVEVGFALAEMGFNILLVDLDSQGSLTKSLLYLEDPEKEITFSKRIRVGGPNGDRLPVEDDNGLPIIREVLNGLTEIVNPEDTDTMPKKLTPVLIQEQGQPEFLNPDPSMRESNPTLMKKFEKRRFDKACKIQHIISKKRGKAQGSVHLVIGHHNTSQISNRIAVANQFENDASYQRIHGSVNWLIRQAAQDVKADIVMVDLNPDSSQLNQCVIMQSDYLLLSTWPDPDGIECMVDLNCRLIQGLRSQKDDNYDSQDEYYMKNRQAWIQMQQDLYHRTRERIKDVNAHLRVGPNMPTLLGVAVHSKEPYRHLRESEQILSDKIFKKYRTLQEDLQENVWVFVKHGSIHTIRKLTARSGTSGGGCEMTINHPKAQHCLGGIWNHQTLKSLSKSLRKPIANINIRDLAGREPSEEEVILKEEYSSKNIDDAMMHIAEHRIRMHRIARAILHNISLSLTQIRPEFRHDWTSPELLTVD</sequence>
<dbReference type="CDD" id="cd02042">
    <property type="entry name" value="ParAB_family"/>
    <property type="match status" value="1"/>
</dbReference>
<feature type="domain" description="CobQ/CobB/MinD/ParA nucleotide binding" evidence="2">
    <location>
        <begin position="56"/>
        <end position="253"/>
    </location>
</feature>
<dbReference type="GeneID" id="17304209"/>
<comment type="subcellular location">
    <subcellularLocation>
        <location evidence="1">Plastid</location>
        <location evidence="1">Chloroplast</location>
    </subcellularLocation>
</comment>
<dbReference type="EMBL" id="JH992989">
    <property type="protein sequence ID" value="EKX47657.1"/>
    <property type="molecule type" value="Genomic_DNA"/>
</dbReference>